<evidence type="ECO:0000256" key="6">
    <source>
        <dbReference type="ARBA" id="ARBA00023136"/>
    </source>
</evidence>
<proteinExistence type="predicted"/>
<keyword evidence="2 7" id="KW-0812">Transmembrane</keyword>
<dbReference type="Proteomes" id="UP000632377">
    <property type="component" value="Unassembled WGS sequence"/>
</dbReference>
<evidence type="ECO:0000256" key="5">
    <source>
        <dbReference type="ARBA" id="ARBA00022989"/>
    </source>
</evidence>
<dbReference type="SUPFAM" id="SSF52540">
    <property type="entry name" value="P-loop containing nucleoside triphosphate hydrolases"/>
    <property type="match status" value="1"/>
</dbReference>
<dbReference type="RefSeq" id="WP_202747461.1">
    <property type="nucleotide sequence ID" value="NZ_JAESWC010000002.1"/>
</dbReference>
<keyword evidence="11" id="KW-1185">Reference proteome</keyword>
<evidence type="ECO:0000313" key="11">
    <source>
        <dbReference type="Proteomes" id="UP000632377"/>
    </source>
</evidence>
<protein>
    <submittedName>
        <fullName evidence="10">Thiol reductant ABC exporter subunit CydC</fullName>
    </submittedName>
</protein>
<evidence type="ECO:0000259" key="9">
    <source>
        <dbReference type="PROSITE" id="PS50929"/>
    </source>
</evidence>
<keyword evidence="5 7" id="KW-1133">Transmembrane helix</keyword>
<name>A0ABS1T641_9CLOT</name>
<evidence type="ECO:0000313" key="10">
    <source>
        <dbReference type="EMBL" id="MBL4934816.1"/>
    </source>
</evidence>
<dbReference type="InterPro" id="IPR039421">
    <property type="entry name" value="Type_1_exporter"/>
</dbReference>
<keyword evidence="4" id="KW-0067">ATP-binding</keyword>
<sequence>MRILKVMNYLMKKHIFFVALALLMGIFTIMSNVGMLATSSVLISKAALHPDVLDLMVLIVAVRFFGISRGVFRYLERIFSHDTTFRILSSMRRWFYKNFNEHYSENNKNFKTGDIYTKLINDVDTLKEFFLRGIYPLITAVLTGIITSIFISYFNKKAAIIYILIYIISGFIIPVILYEFNKGYIEREAEIKKELNSLIIDIVKGIVETSIFSLKEQFTLEFNRLSVEHLAIQKRKNLIAVIGESLYSLSVSLVIVFSLLIMAPAVSMGVLEGVYYAMIPLAAMASFEALMPMPNILYKFKEANNAGTNIFSIIDSSDYKDNEYNKADKFDLVVKDLEVCEEGGENSIIKNISFDLPYGKKIAIVGASGSGKSSVLRTLLGFMRYERGQIELGGLPYSKIDKEELRKNFTYVDQNPYLFNTTVKENLLIANGDISEEDIMKKLKEMQLEQFVGDLADGLDTMLGEFGSNYSGGEKQRLALTRAMLKKSKIVLLDEPTASLDINIERKIIEEIHEDIENKSCVWVTHRLVSMEKFDEILVMDKGRIIERGTHNELINIKGTYYKLWNIQQQYITELHSFN</sequence>
<evidence type="ECO:0000256" key="2">
    <source>
        <dbReference type="ARBA" id="ARBA00022692"/>
    </source>
</evidence>
<evidence type="ECO:0000256" key="1">
    <source>
        <dbReference type="ARBA" id="ARBA00004651"/>
    </source>
</evidence>
<dbReference type="Gene3D" id="1.20.1560.10">
    <property type="entry name" value="ABC transporter type 1, transmembrane domain"/>
    <property type="match status" value="1"/>
</dbReference>
<dbReference type="NCBIfam" id="TIGR02868">
    <property type="entry name" value="CydC"/>
    <property type="match status" value="1"/>
</dbReference>
<dbReference type="SUPFAM" id="SSF90123">
    <property type="entry name" value="ABC transporter transmembrane region"/>
    <property type="match status" value="1"/>
</dbReference>
<comment type="caution">
    <text evidence="10">The sequence shown here is derived from an EMBL/GenBank/DDBJ whole genome shotgun (WGS) entry which is preliminary data.</text>
</comment>
<dbReference type="InterPro" id="IPR027417">
    <property type="entry name" value="P-loop_NTPase"/>
</dbReference>
<organism evidence="10 11">
    <name type="scientific">Clostridium rhizosphaerae</name>
    <dbReference type="NCBI Taxonomy" id="2803861"/>
    <lineage>
        <taxon>Bacteria</taxon>
        <taxon>Bacillati</taxon>
        <taxon>Bacillota</taxon>
        <taxon>Clostridia</taxon>
        <taxon>Eubacteriales</taxon>
        <taxon>Clostridiaceae</taxon>
        <taxon>Clostridium</taxon>
    </lineage>
</organism>
<feature type="transmembrane region" description="Helical" evidence="7">
    <location>
        <begin position="273"/>
        <end position="291"/>
    </location>
</feature>
<feature type="domain" description="ABC transporter" evidence="8">
    <location>
        <begin position="334"/>
        <end position="567"/>
    </location>
</feature>
<feature type="transmembrane region" description="Helical" evidence="7">
    <location>
        <begin position="55"/>
        <end position="72"/>
    </location>
</feature>
<evidence type="ECO:0000256" key="3">
    <source>
        <dbReference type="ARBA" id="ARBA00022741"/>
    </source>
</evidence>
<reference evidence="10 11" key="1">
    <citation type="submission" date="2021-01" db="EMBL/GenBank/DDBJ databases">
        <title>Genome public.</title>
        <authorList>
            <person name="Liu C."/>
            <person name="Sun Q."/>
        </authorList>
    </citation>
    <scope>NUCLEOTIDE SEQUENCE [LARGE SCALE GENOMIC DNA]</scope>
    <source>
        <strain evidence="10 11">YIM B02515</strain>
    </source>
</reference>
<dbReference type="Pfam" id="PF00005">
    <property type="entry name" value="ABC_tran"/>
    <property type="match status" value="1"/>
</dbReference>
<evidence type="ECO:0000259" key="8">
    <source>
        <dbReference type="PROSITE" id="PS50893"/>
    </source>
</evidence>
<dbReference type="EMBL" id="JAESWC010000002">
    <property type="protein sequence ID" value="MBL4934816.1"/>
    <property type="molecule type" value="Genomic_DNA"/>
</dbReference>
<gene>
    <name evidence="10" type="primary">cydC</name>
    <name evidence="10" type="ORF">JK636_03485</name>
</gene>
<feature type="domain" description="ABC transmembrane type-1" evidence="9">
    <location>
        <begin position="19"/>
        <end position="302"/>
    </location>
</feature>
<dbReference type="PROSITE" id="PS50929">
    <property type="entry name" value="ABC_TM1F"/>
    <property type="match status" value="1"/>
</dbReference>
<dbReference type="InterPro" id="IPR003439">
    <property type="entry name" value="ABC_transporter-like_ATP-bd"/>
</dbReference>
<dbReference type="Pfam" id="PF00664">
    <property type="entry name" value="ABC_membrane"/>
    <property type="match status" value="1"/>
</dbReference>
<feature type="transmembrane region" description="Helical" evidence="7">
    <location>
        <begin position="238"/>
        <end position="261"/>
    </location>
</feature>
<dbReference type="PROSITE" id="PS50893">
    <property type="entry name" value="ABC_TRANSPORTER_2"/>
    <property type="match status" value="1"/>
</dbReference>
<accession>A0ABS1T641</accession>
<dbReference type="InterPro" id="IPR036640">
    <property type="entry name" value="ABC1_TM_sf"/>
</dbReference>
<dbReference type="PANTHER" id="PTHR24221">
    <property type="entry name" value="ATP-BINDING CASSETTE SUB-FAMILY B"/>
    <property type="match status" value="1"/>
</dbReference>
<dbReference type="SMART" id="SM00382">
    <property type="entry name" value="AAA"/>
    <property type="match status" value="1"/>
</dbReference>
<dbReference type="InterPro" id="IPR011527">
    <property type="entry name" value="ABC1_TM_dom"/>
</dbReference>
<dbReference type="Gene3D" id="3.40.50.300">
    <property type="entry name" value="P-loop containing nucleotide triphosphate hydrolases"/>
    <property type="match status" value="1"/>
</dbReference>
<keyword evidence="6 7" id="KW-0472">Membrane</keyword>
<keyword evidence="3" id="KW-0547">Nucleotide-binding</keyword>
<evidence type="ECO:0000256" key="4">
    <source>
        <dbReference type="ARBA" id="ARBA00022840"/>
    </source>
</evidence>
<dbReference type="InterPro" id="IPR003593">
    <property type="entry name" value="AAA+_ATPase"/>
</dbReference>
<feature type="transmembrane region" description="Helical" evidence="7">
    <location>
        <begin position="134"/>
        <end position="154"/>
    </location>
</feature>
<dbReference type="PANTHER" id="PTHR24221:SF653">
    <property type="entry name" value="TRANSPORT ATP-BINDING PROTEIN CYDC"/>
    <property type="match status" value="1"/>
</dbReference>
<evidence type="ECO:0000256" key="7">
    <source>
        <dbReference type="SAM" id="Phobius"/>
    </source>
</evidence>
<comment type="subcellular location">
    <subcellularLocation>
        <location evidence="1">Cell membrane</location>
        <topology evidence="1">Multi-pass membrane protein</topology>
    </subcellularLocation>
</comment>
<feature type="transmembrane region" description="Helical" evidence="7">
    <location>
        <begin position="160"/>
        <end position="178"/>
    </location>
</feature>
<dbReference type="InterPro" id="IPR014223">
    <property type="entry name" value="ABC_CydC/D"/>
</dbReference>